<accession>A0ABS3QHS1</accession>
<name>A0ABS3QHS1_9BACT</name>
<keyword evidence="1" id="KW-1133">Transmembrane helix</keyword>
<keyword evidence="3" id="KW-1185">Reference proteome</keyword>
<protein>
    <recommendedName>
        <fullName evidence="4">DUF2127 domain-containing protein</fullName>
    </recommendedName>
</protein>
<dbReference type="Proteomes" id="UP000664369">
    <property type="component" value="Unassembled WGS sequence"/>
</dbReference>
<evidence type="ECO:0000313" key="3">
    <source>
        <dbReference type="Proteomes" id="UP000664369"/>
    </source>
</evidence>
<reference evidence="2 3" key="1">
    <citation type="submission" date="2021-03" db="EMBL/GenBank/DDBJ databases">
        <authorList>
            <person name="Kim M.K."/>
        </authorList>
    </citation>
    <scope>NUCLEOTIDE SEQUENCE [LARGE SCALE GENOMIC DNA]</scope>
    <source>
        <strain evidence="2 3">BT442</strain>
    </source>
</reference>
<feature type="transmembrane region" description="Helical" evidence="1">
    <location>
        <begin position="21"/>
        <end position="39"/>
    </location>
</feature>
<comment type="caution">
    <text evidence="2">The sequence shown here is derived from an EMBL/GenBank/DDBJ whole genome shotgun (WGS) entry which is preliminary data.</text>
</comment>
<feature type="transmembrane region" description="Helical" evidence="1">
    <location>
        <begin position="82"/>
        <end position="100"/>
    </location>
</feature>
<evidence type="ECO:0000313" key="2">
    <source>
        <dbReference type="EMBL" id="MBO2010671.1"/>
    </source>
</evidence>
<dbReference type="EMBL" id="JAGETZ010000007">
    <property type="protein sequence ID" value="MBO2010671.1"/>
    <property type="molecule type" value="Genomic_DNA"/>
</dbReference>
<proteinExistence type="predicted"/>
<keyword evidence="1" id="KW-0812">Transmembrane</keyword>
<keyword evidence="1" id="KW-0472">Membrane</keyword>
<feature type="transmembrane region" description="Helical" evidence="1">
    <location>
        <begin position="143"/>
        <end position="160"/>
    </location>
</feature>
<dbReference type="NCBIfam" id="NF046082">
    <property type="entry name" value="assoc_w_XrtX"/>
    <property type="match status" value="1"/>
</dbReference>
<evidence type="ECO:0000256" key="1">
    <source>
        <dbReference type="SAM" id="Phobius"/>
    </source>
</evidence>
<evidence type="ECO:0008006" key="4">
    <source>
        <dbReference type="Google" id="ProtNLM"/>
    </source>
</evidence>
<sequence>MALPSDGLPAPSPRLRTGPKHWLLIGLLLVALLLIGVYSDSILASITSLWQQALAAAGLSRVADAMQQGINGGITKRPLPAVATYAVLYLSICLALLWLVLLPMQWRMAWKLYVGALLVYVAITLLGKLAGNVQWAYRLSRQVLDFVISPLPVAGLYVLFRAGFGPQPARPTTTLPIDSVSE</sequence>
<organism evidence="2 3">
    <name type="scientific">Hymenobacter negativus</name>
    <dbReference type="NCBI Taxonomy" id="2795026"/>
    <lineage>
        <taxon>Bacteria</taxon>
        <taxon>Pseudomonadati</taxon>
        <taxon>Bacteroidota</taxon>
        <taxon>Cytophagia</taxon>
        <taxon>Cytophagales</taxon>
        <taxon>Hymenobacteraceae</taxon>
        <taxon>Hymenobacter</taxon>
    </lineage>
</organism>
<gene>
    <name evidence="2" type="ORF">J4E00_16540</name>
</gene>
<feature type="transmembrane region" description="Helical" evidence="1">
    <location>
        <begin position="112"/>
        <end position="131"/>
    </location>
</feature>